<feature type="signal peptide" evidence="6">
    <location>
        <begin position="1"/>
        <end position="22"/>
    </location>
</feature>
<name>A0A8C3N5B5_GEOPR</name>
<comment type="subcellular location">
    <subcellularLocation>
        <location evidence="1">Cytoplasm</location>
    </subcellularLocation>
</comment>
<keyword evidence="4" id="KW-0963">Cytoplasm</keyword>
<dbReference type="Proteomes" id="UP000694382">
    <property type="component" value="Chromosome 4"/>
</dbReference>
<gene>
    <name evidence="7" type="primary">GSTCD</name>
</gene>
<evidence type="ECO:0000313" key="7">
    <source>
        <dbReference type="Ensembl" id="ENSCPVP00000014048.2"/>
    </source>
</evidence>
<organism evidence="7 8">
    <name type="scientific">Geospiza parvula</name>
    <name type="common">Small tree-finch</name>
    <name type="synonym">Camarhynchus parvulus</name>
    <dbReference type="NCBI Taxonomy" id="87175"/>
    <lineage>
        <taxon>Eukaryota</taxon>
        <taxon>Metazoa</taxon>
        <taxon>Chordata</taxon>
        <taxon>Craniata</taxon>
        <taxon>Vertebrata</taxon>
        <taxon>Euteleostomi</taxon>
        <taxon>Archelosauria</taxon>
        <taxon>Archosauria</taxon>
        <taxon>Dinosauria</taxon>
        <taxon>Saurischia</taxon>
        <taxon>Theropoda</taxon>
        <taxon>Coelurosauria</taxon>
        <taxon>Aves</taxon>
        <taxon>Neognathae</taxon>
        <taxon>Neoaves</taxon>
        <taxon>Telluraves</taxon>
        <taxon>Australaves</taxon>
        <taxon>Passeriformes</taxon>
        <taxon>Thraupidae</taxon>
        <taxon>Camarhynchus</taxon>
    </lineage>
</organism>
<sequence>MLQAMGVTVVAVTLLDLPLWQCLHWMISTTEVYLYRICLNFHGVKIYPNKISCGKELNLRKKMKDNVAEEHLYLAFSHQYRDSIFPLHTSISLFLLSYCDCKLFKVFLVPTGEDVGDQCVAKNLAGDLEVHLISRCQLPVVVQSCSLPAVVVKDDKFCRAGLSVVLRHIIQKTFEADPSKKEVLELLGFKKTCLKACAEVSQWTRLCEISIPLAVERFLTASSEHCQAIPPDILLLERKLGEPVRVHNDDKIRRQKLQQQKAGAKAAVPVLGEEATGELKPEVHEHPPSSLELSVAFSKLLAQEAPDANREAPNIRRTKTSDLPLLDHVFAEGLYFTVADLVLLPCIHQFLVSSKKQGKNLVNLPLISSWYRRVQEVPGVKKAAGKCNMELLQLPELVSSPEEQLQDSASVPDELEEDHEDSHFIGGPRPTMTKLMENGIEAKFSPHPCPSWTLDWTSLPSAVSPGEGKMSQDRALRKQQQLNNLVAAVTKLAKPGDLIVDFCSGGGHVGIVLAYMMPSCQVVLIENKELSLIRAKDRSDELGLNNIWFIQANLDYFNGTFNIGVALHACGVATDMVIEHCLRARAAFVISPCCYGFIQNTVKFKYPRSHQFKEILSYKEHMILCRFADQTAVQLPPERRLIGKQCMGLVDLDRAWAAEEHNYSVQVISMEPESCSPKNNMFVGIPTECESI</sequence>
<reference evidence="7" key="3">
    <citation type="submission" date="2025-09" db="UniProtKB">
        <authorList>
            <consortium name="Ensembl"/>
        </authorList>
    </citation>
    <scope>IDENTIFICATION</scope>
</reference>
<dbReference type="InterPro" id="IPR025714">
    <property type="entry name" value="Methyltranfer_dom"/>
</dbReference>
<evidence type="ECO:0000256" key="5">
    <source>
        <dbReference type="SAM" id="MobiDB-lite"/>
    </source>
</evidence>
<dbReference type="Gene3D" id="1.20.1050.10">
    <property type="match status" value="1"/>
</dbReference>
<reference evidence="7" key="2">
    <citation type="submission" date="2025-08" db="UniProtKB">
        <authorList>
            <consortium name="Ensembl"/>
        </authorList>
    </citation>
    <scope>IDENTIFICATION</scope>
</reference>
<dbReference type="Ensembl" id="ENSCPVT00000014677.2">
    <property type="protein sequence ID" value="ENSCPVP00000014048.2"/>
    <property type="gene ID" value="ENSCPVG00000010272.2"/>
</dbReference>
<protein>
    <recommendedName>
        <fullName evidence="3">Glutathione S-transferase C-terminal domain-containing protein</fullName>
    </recommendedName>
</protein>
<comment type="similarity">
    <text evidence="2">Belongs to the GSTCD family.</text>
</comment>
<dbReference type="InterPro" id="IPR036282">
    <property type="entry name" value="Glutathione-S-Trfase_C_sf"/>
</dbReference>
<dbReference type="Gene3D" id="3.40.50.150">
    <property type="entry name" value="Vaccinia Virus protein VP39"/>
    <property type="match status" value="1"/>
</dbReference>
<dbReference type="SUPFAM" id="SSF53335">
    <property type="entry name" value="S-adenosyl-L-methionine-dependent methyltransferases"/>
    <property type="match status" value="1"/>
</dbReference>
<dbReference type="PROSITE" id="PS50405">
    <property type="entry name" value="GST_CTER"/>
    <property type="match status" value="1"/>
</dbReference>
<feature type="chain" id="PRO_5043848664" description="Glutathione S-transferase C-terminal domain-containing protein" evidence="6">
    <location>
        <begin position="23"/>
        <end position="692"/>
    </location>
</feature>
<dbReference type="SUPFAM" id="SSF47616">
    <property type="entry name" value="GST C-terminal domain-like"/>
    <property type="match status" value="1"/>
</dbReference>
<dbReference type="GO" id="GO:0005737">
    <property type="term" value="C:cytoplasm"/>
    <property type="evidence" value="ECO:0007669"/>
    <property type="project" value="UniProtKB-SubCell"/>
</dbReference>
<dbReference type="InterPro" id="IPR010987">
    <property type="entry name" value="Glutathione-S-Trfase_C-like"/>
</dbReference>
<accession>A0A8U8APZ3</accession>
<reference evidence="7" key="1">
    <citation type="submission" date="2020-02" db="EMBL/GenBank/DDBJ databases">
        <authorList>
            <person name="Enbody D E."/>
            <person name="Pettersson E M."/>
        </authorList>
    </citation>
    <scope>NUCLEOTIDE SEQUENCE [LARGE SCALE GENOMIC DNA]</scope>
</reference>
<proteinExistence type="inferred from homology"/>
<evidence type="ECO:0000313" key="8">
    <source>
        <dbReference type="Proteomes" id="UP000694382"/>
    </source>
</evidence>
<feature type="region of interest" description="Disordered" evidence="5">
    <location>
        <begin position="398"/>
        <end position="429"/>
    </location>
</feature>
<dbReference type="Pfam" id="PF13679">
    <property type="entry name" value="Methyltransf_32"/>
    <property type="match status" value="1"/>
</dbReference>
<dbReference type="PANTHER" id="PTHR13369:SF0">
    <property type="entry name" value="GLUTATHIONE S-TRANSFERASE C-TERMINAL DOMAIN-CONTAINING PROTEIN"/>
    <property type="match status" value="1"/>
</dbReference>
<keyword evidence="6" id="KW-0732">Signal</keyword>
<keyword evidence="8" id="KW-1185">Reference proteome</keyword>
<accession>A0A8C3N5B5</accession>
<evidence type="ECO:0000256" key="6">
    <source>
        <dbReference type="SAM" id="SignalP"/>
    </source>
</evidence>
<dbReference type="PANTHER" id="PTHR13369">
    <property type="match status" value="1"/>
</dbReference>
<dbReference type="FunFam" id="3.40.50.150:FF:000125">
    <property type="entry name" value="Glutathione S-transferase C-terminal domain-containing protein"/>
    <property type="match status" value="1"/>
</dbReference>
<evidence type="ECO:0000256" key="2">
    <source>
        <dbReference type="ARBA" id="ARBA00008797"/>
    </source>
</evidence>
<dbReference type="InterPro" id="IPR029063">
    <property type="entry name" value="SAM-dependent_MTases_sf"/>
</dbReference>
<evidence type="ECO:0000256" key="3">
    <source>
        <dbReference type="ARBA" id="ARBA00022165"/>
    </source>
</evidence>
<evidence type="ECO:0000256" key="1">
    <source>
        <dbReference type="ARBA" id="ARBA00004496"/>
    </source>
</evidence>
<evidence type="ECO:0000256" key="4">
    <source>
        <dbReference type="ARBA" id="ARBA00022490"/>
    </source>
</evidence>
<dbReference type="AlphaFoldDB" id="A0A8C3N5B5"/>